<reference evidence="8 9" key="1">
    <citation type="submission" date="2020-08" db="EMBL/GenBank/DDBJ databases">
        <title>Genomic Encyclopedia of Type Strains, Phase IV (KMG-IV): sequencing the most valuable type-strain genomes for metagenomic binning, comparative biology and taxonomic classification.</title>
        <authorList>
            <person name="Goeker M."/>
        </authorList>
    </citation>
    <scope>NUCLEOTIDE SEQUENCE [LARGE SCALE GENOMIC DNA]</scope>
    <source>
        <strain evidence="8 9">DSM 23562</strain>
    </source>
</reference>
<feature type="transmembrane region" description="Helical" evidence="6">
    <location>
        <begin position="481"/>
        <end position="502"/>
    </location>
</feature>
<keyword evidence="8" id="KW-0378">Hydrolase</keyword>
<dbReference type="Proteomes" id="UP000520814">
    <property type="component" value="Unassembled WGS sequence"/>
</dbReference>
<comment type="caution">
    <text evidence="8">The sequence shown here is derived from an EMBL/GenBank/DDBJ whole genome shotgun (WGS) entry which is preliminary data.</text>
</comment>
<name>A0A7W9SPF6_ARMRO</name>
<evidence type="ECO:0000313" key="8">
    <source>
        <dbReference type="EMBL" id="MBB6050427.1"/>
    </source>
</evidence>
<evidence type="ECO:0000313" key="9">
    <source>
        <dbReference type="Proteomes" id="UP000520814"/>
    </source>
</evidence>
<keyword evidence="6" id="KW-0472">Membrane</keyword>
<evidence type="ECO:0000256" key="2">
    <source>
        <dbReference type="ARBA" id="ARBA00011322"/>
    </source>
</evidence>
<organism evidence="8 9">
    <name type="scientific">Armatimonas rosea</name>
    <dbReference type="NCBI Taxonomy" id="685828"/>
    <lineage>
        <taxon>Bacteria</taxon>
        <taxon>Bacillati</taxon>
        <taxon>Armatimonadota</taxon>
        <taxon>Armatimonadia</taxon>
        <taxon>Armatimonadales</taxon>
        <taxon>Armatimonadaceae</taxon>
        <taxon>Armatimonas</taxon>
    </lineage>
</organism>
<keyword evidence="6" id="KW-0812">Transmembrane</keyword>
<feature type="coiled-coil region" evidence="4">
    <location>
        <begin position="291"/>
        <end position="368"/>
    </location>
</feature>
<dbReference type="EMBL" id="JACHGW010000002">
    <property type="protein sequence ID" value="MBB6050427.1"/>
    <property type="molecule type" value="Genomic_DNA"/>
</dbReference>
<feature type="coiled-coil region" evidence="4">
    <location>
        <begin position="811"/>
        <end position="845"/>
    </location>
</feature>
<dbReference type="PANTHER" id="PTHR32114">
    <property type="entry name" value="ABC TRANSPORTER ABCH.3"/>
    <property type="match status" value="1"/>
</dbReference>
<keyword evidence="6" id="KW-1133">Transmembrane helix</keyword>
<feature type="domain" description="YhaN AAA" evidence="7">
    <location>
        <begin position="4"/>
        <end position="95"/>
    </location>
</feature>
<feature type="region of interest" description="Disordered" evidence="5">
    <location>
        <begin position="599"/>
        <end position="624"/>
    </location>
</feature>
<sequence length="1085" mass="121563">MILLHRLEAENFKQFEKIELDFPERGAVLIEGHNEAGKSSLFEAVYFALYGKGLGGLDVGDLKRYHADQMKVTLRFSVEGRQFTVERRLASSQKVTLTCPVGLDGQVEVIKTLTPANKRIIDELGMSDASLLNTCFVEQKRLERIESAKPEERKQTINELLNLKSLSMLESEFKVVRADKDAVLRAKERVDIANLDGLLSALQEKEQRMKTCCQLSRWQEADREHSRIQLRQGEIATEQDKIKTRLREIKAKFDTINRLEARAQAIARQLAPLARAWQDGEHRIAEAEAAVTAAKNAALQATELKENLKQAEMHHKQLVEALEFAKAHRAWEDYHQAQNQQQEALTKIESLKQKVEEAERAEGLAQVALAGAEQKLTLRTALQDWANASENLTKLQSIEMDRARFVQEQEATRTQRMQELEANHTQLTQQLETVRTKNIQELRELEAAHVTAIREWEATVAKTGQELLAAQERMKKGQTSLPIMSLVGVPSWSVMGLGLALTLGGLKVVPLLLIGLVLLLVGVGLAFQKISTARKASEGQAIQLSQEVGRLEQVQKAAKDQRTALEQQQAQHLKMAREQHRILEQGLLQQQAQVLEQKRQAEQKAAGHHGSGQVTALPEAQKQEKECRTTLEHLIGDAPFPTDTDAARTSAEAITHALEPIRTRAREAQEESKRLNHSLIATQSGVKQAPIPTVPQPTDTERQLLAQVQAGLSQAKLPSEPSSLASVIGQLKQKMQGQEELAATLPTCEQAHQAAVLARDQRRDAFHEACQNLLTENVVIPSEVVQVLEVFLPEQEQAVRMALQVFDPSALRIEQDQHREAEASLQQEQGRLRQQESDVTKQREAAQEALATDSAGVTALLQSHPEVTSRTSDFWQAEALGAGENVLENRSRRKALADRLGLTDELLESTVESLALQTAQRALRRKELASKIVEESRKQILDRVMPSTEIWVKKLLPLLTNHRYRDIKWNSEENKVSVLDSRKGEYVEKRVFSGGARDQISLALRLAFALATLPGESATRPGWLFLDEPLSSFDEARTLSLIDLLTKGLIHKQFQQIFLVSHSKSFDPDKFPHRITMEAGRIVSS</sequence>
<gene>
    <name evidence="8" type="ORF">HNQ39_002218</name>
</gene>
<evidence type="ECO:0000256" key="4">
    <source>
        <dbReference type="SAM" id="Coils"/>
    </source>
</evidence>
<dbReference type="Gene3D" id="3.40.50.300">
    <property type="entry name" value="P-loop containing nucleotide triphosphate hydrolases"/>
    <property type="match status" value="2"/>
</dbReference>
<evidence type="ECO:0000256" key="6">
    <source>
        <dbReference type="SAM" id="Phobius"/>
    </source>
</evidence>
<dbReference type="RefSeq" id="WP_184195357.1">
    <property type="nucleotide sequence ID" value="NZ_JACHGW010000002.1"/>
</dbReference>
<comment type="similarity">
    <text evidence="1">Belongs to the SMC family. SbcC subfamily.</text>
</comment>
<evidence type="ECO:0000256" key="1">
    <source>
        <dbReference type="ARBA" id="ARBA00006930"/>
    </source>
</evidence>
<comment type="subunit">
    <text evidence="2">Heterodimer of SbcC and SbcD.</text>
</comment>
<dbReference type="AlphaFoldDB" id="A0A7W9SPF6"/>
<keyword evidence="9" id="KW-1185">Reference proteome</keyword>
<evidence type="ECO:0000259" key="7">
    <source>
        <dbReference type="Pfam" id="PF13514"/>
    </source>
</evidence>
<evidence type="ECO:0000256" key="3">
    <source>
        <dbReference type="ARBA" id="ARBA00013368"/>
    </source>
</evidence>
<evidence type="ECO:0000256" key="5">
    <source>
        <dbReference type="SAM" id="MobiDB-lite"/>
    </source>
</evidence>
<protein>
    <recommendedName>
        <fullName evidence="3">Nuclease SbcCD subunit C</fullName>
    </recommendedName>
</protein>
<dbReference type="GO" id="GO:0004527">
    <property type="term" value="F:exonuclease activity"/>
    <property type="evidence" value="ECO:0007669"/>
    <property type="project" value="UniProtKB-KW"/>
</dbReference>
<keyword evidence="8" id="KW-0540">Nuclease</keyword>
<dbReference type="SUPFAM" id="SSF52540">
    <property type="entry name" value="P-loop containing nucleoside triphosphate hydrolases"/>
    <property type="match status" value="1"/>
</dbReference>
<feature type="coiled-coil region" evidence="4">
    <location>
        <begin position="417"/>
        <end position="473"/>
    </location>
</feature>
<proteinExistence type="inferred from homology"/>
<dbReference type="InterPro" id="IPR038734">
    <property type="entry name" value="YhaN_AAA"/>
</dbReference>
<dbReference type="PANTHER" id="PTHR32114:SF2">
    <property type="entry name" value="ABC TRANSPORTER ABCH.3"/>
    <property type="match status" value="1"/>
</dbReference>
<keyword evidence="8" id="KW-0269">Exonuclease</keyword>
<keyword evidence="4" id="KW-0175">Coiled coil</keyword>
<dbReference type="Pfam" id="PF13514">
    <property type="entry name" value="AAA_27"/>
    <property type="match status" value="1"/>
</dbReference>
<feature type="transmembrane region" description="Helical" evidence="6">
    <location>
        <begin position="508"/>
        <end position="527"/>
    </location>
</feature>
<accession>A0A7W9SPF6</accession>
<dbReference type="InterPro" id="IPR027417">
    <property type="entry name" value="P-loop_NTPase"/>
</dbReference>